<comment type="subcellular location">
    <subcellularLocation>
        <location evidence="1 8">Cell membrane</location>
        <topology evidence="1 8">Multi-pass membrane protein</topology>
    </subcellularLocation>
</comment>
<sequence>MSHLDRYDHDNGVSGYGSKFPVTRLAARVVTLASLVVSIAVLKTNDVTIAVVDMTTGVKGYAHLTYNYFHSYKYMFSVTLIGIGYTLLQIPFAIYYMRTKRHLINNLAFLKFEFYADMIMTFVLATGVGAGLGASLDLKKINYDKSESHKIHGFLTKSYVSAVFFLFGSFASGISAVLSSLAVTKNINN</sequence>
<keyword evidence="6 8" id="KW-1133">Transmembrane helix</keyword>
<evidence type="ECO:0000256" key="1">
    <source>
        <dbReference type="ARBA" id="ARBA00004651"/>
    </source>
</evidence>
<protein>
    <recommendedName>
        <fullName evidence="8">CASP-like protein</fullName>
    </recommendedName>
</protein>
<comment type="subunit">
    <text evidence="3 8">Homodimer and heterodimers.</text>
</comment>
<keyword evidence="4 8" id="KW-1003">Cell membrane</keyword>
<keyword evidence="5 8" id="KW-0812">Transmembrane</keyword>
<dbReference type="AlphaFoldDB" id="A0A2G9HYL5"/>
<dbReference type="InterPro" id="IPR006702">
    <property type="entry name" value="CASP_dom"/>
</dbReference>
<keyword evidence="7 8" id="KW-0472">Membrane</keyword>
<dbReference type="EMBL" id="NKXS01000724">
    <property type="protein sequence ID" value="PIN22615.1"/>
    <property type="molecule type" value="Genomic_DNA"/>
</dbReference>
<evidence type="ECO:0000256" key="7">
    <source>
        <dbReference type="ARBA" id="ARBA00023136"/>
    </source>
</evidence>
<dbReference type="OrthoDB" id="685197at2759"/>
<evidence type="ECO:0000313" key="11">
    <source>
        <dbReference type="Proteomes" id="UP000231279"/>
    </source>
</evidence>
<comment type="similarity">
    <text evidence="2 8">Belongs to the Casparian strip membrane proteins (CASP) family.</text>
</comment>
<dbReference type="Pfam" id="PF04535">
    <property type="entry name" value="CASP_dom"/>
    <property type="match status" value="1"/>
</dbReference>
<feature type="transmembrane region" description="Helical" evidence="8">
    <location>
        <begin position="118"/>
        <end position="138"/>
    </location>
</feature>
<name>A0A2G9HYL5_9LAMI</name>
<evidence type="ECO:0000256" key="2">
    <source>
        <dbReference type="ARBA" id="ARBA00007651"/>
    </source>
</evidence>
<feature type="transmembrane region" description="Helical" evidence="8">
    <location>
        <begin position="158"/>
        <end position="183"/>
    </location>
</feature>
<reference evidence="11" key="1">
    <citation type="journal article" date="2018" name="Gigascience">
        <title>Genome assembly of the Pink Ipe (Handroanthus impetiginosus, Bignoniaceae), a highly valued, ecologically keystone Neotropical timber forest tree.</title>
        <authorList>
            <person name="Silva-Junior O.B."/>
            <person name="Grattapaglia D."/>
            <person name="Novaes E."/>
            <person name="Collevatti R.G."/>
        </authorList>
    </citation>
    <scope>NUCLEOTIDE SEQUENCE [LARGE SCALE GENOMIC DNA]</scope>
    <source>
        <strain evidence="11">cv. UFG-1</strain>
    </source>
</reference>
<comment type="caution">
    <text evidence="10">The sequence shown here is derived from an EMBL/GenBank/DDBJ whole genome shotgun (WGS) entry which is preliminary data.</text>
</comment>
<evidence type="ECO:0000313" key="10">
    <source>
        <dbReference type="EMBL" id="PIN22615.1"/>
    </source>
</evidence>
<accession>A0A2G9HYL5</accession>
<proteinExistence type="inferred from homology"/>
<organism evidence="10 11">
    <name type="scientific">Handroanthus impetiginosus</name>
    <dbReference type="NCBI Taxonomy" id="429701"/>
    <lineage>
        <taxon>Eukaryota</taxon>
        <taxon>Viridiplantae</taxon>
        <taxon>Streptophyta</taxon>
        <taxon>Embryophyta</taxon>
        <taxon>Tracheophyta</taxon>
        <taxon>Spermatophyta</taxon>
        <taxon>Magnoliopsida</taxon>
        <taxon>eudicotyledons</taxon>
        <taxon>Gunneridae</taxon>
        <taxon>Pentapetalae</taxon>
        <taxon>asterids</taxon>
        <taxon>lamiids</taxon>
        <taxon>Lamiales</taxon>
        <taxon>Bignoniaceae</taxon>
        <taxon>Crescentiina</taxon>
        <taxon>Tabebuia alliance</taxon>
        <taxon>Handroanthus</taxon>
    </lineage>
</organism>
<evidence type="ECO:0000256" key="3">
    <source>
        <dbReference type="ARBA" id="ARBA00011489"/>
    </source>
</evidence>
<feature type="domain" description="Casparian strip membrane protein" evidence="9">
    <location>
        <begin position="19"/>
        <end position="169"/>
    </location>
</feature>
<dbReference type="Proteomes" id="UP000231279">
    <property type="component" value="Unassembled WGS sequence"/>
</dbReference>
<evidence type="ECO:0000256" key="4">
    <source>
        <dbReference type="ARBA" id="ARBA00022475"/>
    </source>
</evidence>
<evidence type="ECO:0000259" key="9">
    <source>
        <dbReference type="Pfam" id="PF04535"/>
    </source>
</evidence>
<dbReference type="GO" id="GO:0005886">
    <property type="term" value="C:plasma membrane"/>
    <property type="evidence" value="ECO:0007669"/>
    <property type="project" value="UniProtKB-SubCell"/>
</dbReference>
<feature type="transmembrane region" description="Helical" evidence="8">
    <location>
        <begin position="25"/>
        <end position="42"/>
    </location>
</feature>
<keyword evidence="11" id="KW-1185">Reference proteome</keyword>
<dbReference type="PANTHER" id="PTHR33573">
    <property type="entry name" value="CASP-LIKE PROTEIN 4A4"/>
    <property type="match status" value="1"/>
</dbReference>
<feature type="transmembrane region" description="Helical" evidence="8">
    <location>
        <begin position="74"/>
        <end position="97"/>
    </location>
</feature>
<evidence type="ECO:0000256" key="5">
    <source>
        <dbReference type="ARBA" id="ARBA00022692"/>
    </source>
</evidence>
<evidence type="ECO:0000256" key="6">
    <source>
        <dbReference type="ARBA" id="ARBA00022989"/>
    </source>
</evidence>
<dbReference type="PANTHER" id="PTHR33573:SF14">
    <property type="entry name" value="CASP-LIKE PROTEIN"/>
    <property type="match status" value="1"/>
</dbReference>
<evidence type="ECO:0000256" key="8">
    <source>
        <dbReference type="RuleBase" id="RU361233"/>
    </source>
</evidence>
<gene>
    <name evidence="10" type="ORF">CDL12_04671</name>
</gene>